<dbReference type="WBParaSite" id="jg22398">
    <property type="protein sequence ID" value="jg22398"/>
    <property type="gene ID" value="jg22398"/>
</dbReference>
<name>A0A915DRL2_9BILA</name>
<evidence type="ECO:0000313" key="2">
    <source>
        <dbReference type="WBParaSite" id="jg22398"/>
    </source>
</evidence>
<reference evidence="2" key="1">
    <citation type="submission" date="2022-11" db="UniProtKB">
        <authorList>
            <consortium name="WormBaseParasite"/>
        </authorList>
    </citation>
    <scope>IDENTIFICATION</scope>
</reference>
<evidence type="ECO:0000313" key="1">
    <source>
        <dbReference type="Proteomes" id="UP000887574"/>
    </source>
</evidence>
<sequence>MIENVFKHHQWLKKYIPIDQLDNSSSLIKLEACIIQLNYTATNSLFRQAYIDKRNNNGESSVKHLEKLSFQTKSH</sequence>
<accession>A0A915DRL2</accession>
<dbReference type="Proteomes" id="UP000887574">
    <property type="component" value="Unplaced"/>
</dbReference>
<dbReference type="AlphaFoldDB" id="A0A915DRL2"/>
<keyword evidence="1" id="KW-1185">Reference proteome</keyword>
<organism evidence="1 2">
    <name type="scientific">Ditylenchus dipsaci</name>
    <dbReference type="NCBI Taxonomy" id="166011"/>
    <lineage>
        <taxon>Eukaryota</taxon>
        <taxon>Metazoa</taxon>
        <taxon>Ecdysozoa</taxon>
        <taxon>Nematoda</taxon>
        <taxon>Chromadorea</taxon>
        <taxon>Rhabditida</taxon>
        <taxon>Tylenchina</taxon>
        <taxon>Tylenchomorpha</taxon>
        <taxon>Sphaerularioidea</taxon>
        <taxon>Anguinidae</taxon>
        <taxon>Anguininae</taxon>
        <taxon>Ditylenchus</taxon>
    </lineage>
</organism>
<proteinExistence type="predicted"/>
<protein>
    <submittedName>
        <fullName evidence="2">Uncharacterized protein</fullName>
    </submittedName>
</protein>